<feature type="region of interest" description="Disordered" evidence="3">
    <location>
        <begin position="1"/>
        <end position="37"/>
    </location>
</feature>
<dbReference type="PANTHER" id="PTHR13068:SF112">
    <property type="entry name" value="TRANSCRIPTION TERMINATION FACTOR 3, MITOCHONDRIAL"/>
    <property type="match status" value="1"/>
</dbReference>
<evidence type="ECO:0000256" key="2">
    <source>
        <dbReference type="ARBA" id="ARBA00022946"/>
    </source>
</evidence>
<evidence type="ECO:0000256" key="1">
    <source>
        <dbReference type="ARBA" id="ARBA00007692"/>
    </source>
</evidence>
<dbReference type="EMBL" id="CAXLJM020000160">
    <property type="protein sequence ID" value="CAL8143846.1"/>
    <property type="molecule type" value="Genomic_DNA"/>
</dbReference>
<dbReference type="Proteomes" id="UP001642540">
    <property type="component" value="Unassembled WGS sequence"/>
</dbReference>
<dbReference type="PANTHER" id="PTHR13068">
    <property type="entry name" value="CGI-12 PROTEIN-RELATED"/>
    <property type="match status" value="1"/>
</dbReference>
<organism evidence="4 5">
    <name type="scientific">Orchesella dallaii</name>
    <dbReference type="NCBI Taxonomy" id="48710"/>
    <lineage>
        <taxon>Eukaryota</taxon>
        <taxon>Metazoa</taxon>
        <taxon>Ecdysozoa</taxon>
        <taxon>Arthropoda</taxon>
        <taxon>Hexapoda</taxon>
        <taxon>Collembola</taxon>
        <taxon>Entomobryomorpha</taxon>
        <taxon>Entomobryoidea</taxon>
        <taxon>Orchesellidae</taxon>
        <taxon>Orchesellinae</taxon>
        <taxon>Orchesella</taxon>
    </lineage>
</organism>
<evidence type="ECO:0000313" key="5">
    <source>
        <dbReference type="Proteomes" id="UP001642540"/>
    </source>
</evidence>
<reference evidence="4 5" key="1">
    <citation type="submission" date="2024-08" db="EMBL/GenBank/DDBJ databases">
        <authorList>
            <person name="Cucini C."/>
            <person name="Frati F."/>
        </authorList>
    </citation>
    <scope>NUCLEOTIDE SEQUENCE [LARGE SCALE GENOMIC DNA]</scope>
</reference>
<dbReference type="SMART" id="SM00733">
    <property type="entry name" value="Mterf"/>
    <property type="match status" value="5"/>
</dbReference>
<feature type="compositionally biased region" description="Polar residues" evidence="3">
    <location>
        <begin position="1"/>
        <end position="16"/>
    </location>
</feature>
<protein>
    <recommendedName>
        <fullName evidence="6">mTERF domain-containing protein 1, mitochondrial</fullName>
    </recommendedName>
</protein>
<gene>
    <name evidence="4" type="ORF">ODALV1_LOCUS29953</name>
</gene>
<dbReference type="InterPro" id="IPR003690">
    <property type="entry name" value="MTERF"/>
</dbReference>
<comment type="caution">
    <text evidence="4">The sequence shown here is derived from an EMBL/GenBank/DDBJ whole genome shotgun (WGS) entry which is preliminary data.</text>
</comment>
<keyword evidence="5" id="KW-1185">Reference proteome</keyword>
<proteinExistence type="inferred from homology"/>
<evidence type="ECO:0000256" key="3">
    <source>
        <dbReference type="SAM" id="MobiDB-lite"/>
    </source>
</evidence>
<name>A0ABP1S6E8_9HEXA</name>
<dbReference type="Gene3D" id="1.25.70.10">
    <property type="entry name" value="Transcription termination factor 3, mitochondrial"/>
    <property type="match status" value="1"/>
</dbReference>
<dbReference type="Pfam" id="PF02536">
    <property type="entry name" value="mTERF"/>
    <property type="match status" value="1"/>
</dbReference>
<keyword evidence="2" id="KW-0809">Transit peptide</keyword>
<evidence type="ECO:0008006" key="6">
    <source>
        <dbReference type="Google" id="ProtNLM"/>
    </source>
</evidence>
<comment type="similarity">
    <text evidence="1">Belongs to the mTERF family.</text>
</comment>
<sequence length="344" mass="39369">MSTAASELTNGSNNSLRHVEKPELSATTSGLHEIGEEDENDVGVEFEDEDENLKQQVWEKGPALLPTFNVGAYANESENVKKLIQLGVDLSRWEGRYGTIPLLYKSDFDTTMKPIIDLLIDAGVPDADLSRILTKNPFILNEDVRNLEKRLEYLRLKKFSPKSVLDIIARNPYWLSFSVPRIDRRLGFFQTYFNLTGDQVRALASVGSSGPQLITYHLGRVKDVTFTIKEEMGFTSKEIVKLLLTRPRIWKETTVSLRRRFDYLHNEEKFSHADVVRCPMLLLTRERRLRERIGFLREVGRAQFSPKQPNYISSEMLVTGTDAEFATDVAKVGVIEYNNYLKTL</sequence>
<accession>A0ABP1S6E8</accession>
<dbReference type="InterPro" id="IPR038538">
    <property type="entry name" value="MTERF_sf"/>
</dbReference>
<evidence type="ECO:0000313" key="4">
    <source>
        <dbReference type="EMBL" id="CAL8143846.1"/>
    </source>
</evidence>